<dbReference type="PANTHER" id="PTHR30244:SF34">
    <property type="entry name" value="DTDP-4-AMINO-4,6-DIDEOXYGALACTOSE TRANSAMINASE"/>
    <property type="match status" value="1"/>
</dbReference>
<sequence>MPGFEIFGDEERKQVNDVLDTGVLFRYGFDAARKGHWKARTFETELARRLGVEYAHLCASGTAALSTAMAACGVGAGDEVIVPPFTFVATVESVLMAGAVPVFAEIDETLCLSPEGLEAALTPATRAVIPVHMCGAMARIEEIKAICDKKGLILLEDACQSVGASCNGKALGSFGKAGCFSFDPVKTITCGEGGAVVTNDRAVYDATHAHADHGHDHIGNDRGAEDHLFIGANYRISELNAAVGLAQLRKLDWILETQRRNKAAIKDAISTLPGITFRQLPDPAGDSATFLSFFMPDLETARQAVKSLGAAGVDGCFHWFDNNWHYLRKWDHFHAMKASSRLAVQCLANCPDFGSVETPRSDAIMQRAISMQIKLGWTETELQTRVEKTVKALKTIG</sequence>
<dbReference type="GO" id="GO:0000271">
    <property type="term" value="P:polysaccharide biosynthetic process"/>
    <property type="evidence" value="ECO:0007669"/>
    <property type="project" value="TreeGrafter"/>
</dbReference>
<gene>
    <name evidence="3" type="primary">kdnA</name>
    <name evidence="3" type="ORF">DSCA_59390</name>
</gene>
<dbReference type="PANTHER" id="PTHR30244">
    <property type="entry name" value="TRANSAMINASE"/>
    <property type="match status" value="1"/>
</dbReference>
<dbReference type="InterPro" id="IPR015422">
    <property type="entry name" value="PyrdxlP-dep_Trfase_small"/>
</dbReference>
<protein>
    <submittedName>
        <fullName evidence="3">8-amino-3,8-dideoxy-alpha-D-manno-octulosonate transaminase</fullName>
    </submittedName>
</protein>
<keyword evidence="4" id="KW-1185">Reference proteome</keyword>
<organism evidence="3 4">
    <name type="scientific">Desulfosarcina alkanivorans</name>
    <dbReference type="NCBI Taxonomy" id="571177"/>
    <lineage>
        <taxon>Bacteria</taxon>
        <taxon>Pseudomonadati</taxon>
        <taxon>Thermodesulfobacteriota</taxon>
        <taxon>Desulfobacteria</taxon>
        <taxon>Desulfobacterales</taxon>
        <taxon>Desulfosarcinaceae</taxon>
        <taxon>Desulfosarcina</taxon>
    </lineage>
</organism>
<keyword evidence="2" id="KW-0663">Pyridoxal phosphate</keyword>
<name>A0A5K7YVE8_9BACT</name>
<dbReference type="Proteomes" id="UP000427906">
    <property type="component" value="Chromosome"/>
</dbReference>
<evidence type="ECO:0000313" key="3">
    <source>
        <dbReference type="EMBL" id="BBO72009.1"/>
    </source>
</evidence>
<evidence type="ECO:0000313" key="4">
    <source>
        <dbReference type="Proteomes" id="UP000427906"/>
    </source>
</evidence>
<dbReference type="RefSeq" id="WP_155319772.1">
    <property type="nucleotide sequence ID" value="NZ_AP021874.1"/>
</dbReference>
<dbReference type="CDD" id="cd00616">
    <property type="entry name" value="AHBA_syn"/>
    <property type="match status" value="1"/>
</dbReference>
<dbReference type="Pfam" id="PF01041">
    <property type="entry name" value="DegT_DnrJ_EryC1"/>
    <property type="match status" value="1"/>
</dbReference>
<dbReference type="GO" id="GO:0030170">
    <property type="term" value="F:pyridoxal phosphate binding"/>
    <property type="evidence" value="ECO:0007669"/>
    <property type="project" value="TreeGrafter"/>
</dbReference>
<accession>A0A5K7YVE8</accession>
<dbReference type="InterPro" id="IPR015421">
    <property type="entry name" value="PyrdxlP-dep_Trfase_major"/>
</dbReference>
<comment type="similarity">
    <text evidence="1 2">Belongs to the DegT/DnrJ/EryC1 family.</text>
</comment>
<proteinExistence type="inferred from homology"/>
<reference evidence="3 4" key="1">
    <citation type="submission" date="2019-11" db="EMBL/GenBank/DDBJ databases">
        <title>Comparative genomics of hydrocarbon-degrading Desulfosarcina strains.</title>
        <authorList>
            <person name="Watanabe M."/>
            <person name="Kojima H."/>
            <person name="Fukui M."/>
        </authorList>
    </citation>
    <scope>NUCLEOTIDE SEQUENCE [LARGE SCALE GENOMIC DNA]</scope>
    <source>
        <strain evidence="3 4">PL12</strain>
    </source>
</reference>
<dbReference type="Gene3D" id="3.40.640.10">
    <property type="entry name" value="Type I PLP-dependent aspartate aminotransferase-like (Major domain)"/>
    <property type="match status" value="1"/>
</dbReference>
<evidence type="ECO:0000256" key="1">
    <source>
        <dbReference type="ARBA" id="ARBA00037999"/>
    </source>
</evidence>
<evidence type="ECO:0000256" key="2">
    <source>
        <dbReference type="RuleBase" id="RU004508"/>
    </source>
</evidence>
<dbReference type="InterPro" id="IPR000653">
    <property type="entry name" value="DegT/StrS_aminotransferase"/>
</dbReference>
<dbReference type="Gene3D" id="3.90.1150.10">
    <property type="entry name" value="Aspartate Aminotransferase, domain 1"/>
    <property type="match status" value="1"/>
</dbReference>
<dbReference type="AlphaFoldDB" id="A0A5K7YVE8"/>
<dbReference type="GO" id="GO:0008483">
    <property type="term" value="F:transaminase activity"/>
    <property type="evidence" value="ECO:0007669"/>
    <property type="project" value="TreeGrafter"/>
</dbReference>
<dbReference type="InterPro" id="IPR015424">
    <property type="entry name" value="PyrdxlP-dep_Trfase"/>
</dbReference>
<dbReference type="EMBL" id="AP021874">
    <property type="protein sequence ID" value="BBO72009.1"/>
    <property type="molecule type" value="Genomic_DNA"/>
</dbReference>
<dbReference type="OrthoDB" id="9771070at2"/>
<dbReference type="KEGG" id="dalk:DSCA_59390"/>
<dbReference type="SUPFAM" id="SSF53383">
    <property type="entry name" value="PLP-dependent transferases"/>
    <property type="match status" value="1"/>
</dbReference>